<keyword evidence="3" id="KW-1185">Reference proteome</keyword>
<dbReference type="AlphaFoldDB" id="A0A365KU27"/>
<keyword evidence="1" id="KW-0812">Transmembrane</keyword>
<name>A0A365KU27_9BACL</name>
<proteinExistence type="predicted"/>
<comment type="caution">
    <text evidence="2">The sequence shown here is derived from an EMBL/GenBank/DDBJ whole genome shotgun (WGS) entry which is preliminary data.</text>
</comment>
<gene>
    <name evidence="2" type="ORF">DP120_11645</name>
</gene>
<protein>
    <submittedName>
        <fullName evidence="2">Uncharacterized protein</fullName>
    </submittedName>
</protein>
<evidence type="ECO:0000256" key="1">
    <source>
        <dbReference type="SAM" id="Phobius"/>
    </source>
</evidence>
<evidence type="ECO:0000313" key="2">
    <source>
        <dbReference type="EMBL" id="RAZ76680.1"/>
    </source>
</evidence>
<feature type="transmembrane region" description="Helical" evidence="1">
    <location>
        <begin position="12"/>
        <end position="35"/>
    </location>
</feature>
<dbReference type="RefSeq" id="WP_112223848.1">
    <property type="nucleotide sequence ID" value="NZ_CP047673.1"/>
</dbReference>
<keyword evidence="1" id="KW-0472">Membrane</keyword>
<reference evidence="2 3" key="1">
    <citation type="submission" date="2018-06" db="EMBL/GenBank/DDBJ databases">
        <title>The draft genome sequences of strains SCU63 and S1.</title>
        <authorList>
            <person name="Gan L."/>
        </authorList>
    </citation>
    <scope>NUCLEOTIDE SEQUENCE [LARGE SCALE GENOMIC DNA]</scope>
    <source>
        <strain evidence="2 3">SCU63</strain>
    </source>
</reference>
<sequence length="67" mass="7635">MPLQVLKSEKAAIYPVTLIFFLSALIVLSHVAAIYGQHYKTYDALENMHRHATIQLLAEIEKNKIPE</sequence>
<accession>A0A365KU27</accession>
<keyword evidence="1" id="KW-1133">Transmembrane helix</keyword>
<dbReference type="Proteomes" id="UP000251002">
    <property type="component" value="Unassembled WGS sequence"/>
</dbReference>
<organism evidence="2 3">
    <name type="scientific">Planococcus halotolerans</name>
    <dbReference type="NCBI Taxonomy" id="2233542"/>
    <lineage>
        <taxon>Bacteria</taxon>
        <taxon>Bacillati</taxon>
        <taxon>Bacillota</taxon>
        <taxon>Bacilli</taxon>
        <taxon>Bacillales</taxon>
        <taxon>Caryophanaceae</taxon>
        <taxon>Planococcus</taxon>
    </lineage>
</organism>
<dbReference type="EMBL" id="QLZR01000004">
    <property type="protein sequence ID" value="RAZ76680.1"/>
    <property type="molecule type" value="Genomic_DNA"/>
</dbReference>
<evidence type="ECO:0000313" key="3">
    <source>
        <dbReference type="Proteomes" id="UP000251002"/>
    </source>
</evidence>